<evidence type="ECO:0000313" key="3">
    <source>
        <dbReference type="EMBL" id="KAG0477932.1"/>
    </source>
</evidence>
<evidence type="ECO:0000313" key="4">
    <source>
        <dbReference type="Proteomes" id="UP000639772"/>
    </source>
</evidence>
<dbReference type="OrthoDB" id="427480at2759"/>
<dbReference type="Proteomes" id="UP000639772">
    <property type="component" value="Chromosome 6"/>
</dbReference>
<evidence type="ECO:0000256" key="1">
    <source>
        <dbReference type="ARBA" id="ARBA00009670"/>
    </source>
</evidence>
<accession>A0A835R0D6</accession>
<reference evidence="3 4" key="1">
    <citation type="journal article" date="2020" name="Nat. Food">
        <title>A phased Vanilla planifolia genome enables genetic improvement of flavour and production.</title>
        <authorList>
            <person name="Hasing T."/>
            <person name="Tang H."/>
            <person name="Brym M."/>
            <person name="Khazi F."/>
            <person name="Huang T."/>
            <person name="Chambers A.H."/>
        </authorList>
    </citation>
    <scope>NUCLEOTIDE SEQUENCE [LARGE SCALE GENOMIC DNA]</scope>
    <source>
        <tissue evidence="3">Leaf</tissue>
    </source>
</reference>
<evidence type="ECO:0000259" key="2">
    <source>
        <dbReference type="PROSITE" id="PS50011"/>
    </source>
</evidence>
<dbReference type="CDD" id="cd05121">
    <property type="entry name" value="ABC1_ADCK3-like"/>
    <property type="match status" value="1"/>
</dbReference>
<dbReference type="PANTHER" id="PTHR10566">
    <property type="entry name" value="CHAPERONE-ACTIVITY OF BC1 COMPLEX CABC1 -RELATED"/>
    <property type="match status" value="1"/>
</dbReference>
<dbReference type="Pfam" id="PF03109">
    <property type="entry name" value="ABC1"/>
    <property type="match status" value="1"/>
</dbReference>
<dbReference type="SUPFAM" id="SSF56112">
    <property type="entry name" value="Protein kinase-like (PK-like)"/>
    <property type="match status" value="1"/>
</dbReference>
<name>A0A835R0D6_VANPL</name>
<comment type="similarity">
    <text evidence="1">Belongs to the protein kinase superfamily. ADCK protein kinase family.</text>
</comment>
<dbReference type="InterPro" id="IPR000719">
    <property type="entry name" value="Prot_kinase_dom"/>
</dbReference>
<dbReference type="GO" id="GO:0005524">
    <property type="term" value="F:ATP binding"/>
    <property type="evidence" value="ECO:0007669"/>
    <property type="project" value="InterPro"/>
</dbReference>
<dbReference type="InterPro" id="IPR004147">
    <property type="entry name" value="ABC1_dom"/>
</dbReference>
<dbReference type="EMBL" id="JADCNM010000006">
    <property type="protein sequence ID" value="KAG0477932.1"/>
    <property type="molecule type" value="Genomic_DNA"/>
</dbReference>
<protein>
    <recommendedName>
        <fullName evidence="2">Protein kinase domain-containing protein</fullName>
    </recommendedName>
</protein>
<gene>
    <name evidence="3" type="ORF">HPP92_012651</name>
</gene>
<dbReference type="PROSITE" id="PS50011">
    <property type="entry name" value="PROTEIN_KINASE_DOM"/>
    <property type="match status" value="1"/>
</dbReference>
<dbReference type="InterPro" id="IPR011009">
    <property type="entry name" value="Kinase-like_dom_sf"/>
</dbReference>
<sequence length="765" mass="85992">MHVNLSYLTLDKSNTTFSSCDSYRFNCYDKDSGERIKSSFNSAHSSVMILLLSSSASVFSSRTKSSCGLFSVGGNRGQHGVSQLRLRRRLLAATAEVAVPGSAVDAFTKYSGYLFENGVLSEAELLDEYDISAISAICRRKSLLVLRRFFQIGTTFGRWFALRYIDGLLERSDEMFQIRASELRMLLLELGPAFVKIAQAVSSRPDVIPPAYLNELSLLQDRITPFSTELAFSIIEKELGLPVDMLFSEITPEPVAAASLGQVYQARLRSTGKIVAIKVQRPGVQAAISLDIYILRYLAGLIKIAAKLNTDLQAVLDEWASSLFREMDYREEAKNGQKFRKLYGRIRDVFVPEMYMKHSTRRVLIMEWVEGQKLAEVNDLYLVEVGVYCSLTQLLEYGFYHADPHPGNLLRTSDGKLAYLDFGMMGEFRQELQDGFIQACLHLVNRDFDSLAKDFVTLGLLPPTAQKDEVTKALTDVFENAVNKGVRSISFGDLSGNLGRTMYKFKFRIPSYFSLVIRSLAVLEGIAIGFDPNYKVLSSSYPWIARKVLTDNSPQLRSTLQALLYKEGVFRIDRLESLLTESLRAKTEQYLARNGVKSTDSSVAIKQMISFTLTEKGTFVREILIQEFAKGLDALGLATMNYVSSSTSSRLPFTIQPSSTSMNAEDLTNLRTLRRLLQLLLKLQKQEYLNIEPRSGNVASKQEVVEEDVSLVLYEMTNVQDLLPILSIIPELPLECQEELVRIPADLIGKLLSRIVARTIRRMFA</sequence>
<dbReference type="InterPro" id="IPR050154">
    <property type="entry name" value="UbiB_kinase"/>
</dbReference>
<organism evidence="3 4">
    <name type="scientific">Vanilla planifolia</name>
    <name type="common">Vanilla</name>
    <dbReference type="NCBI Taxonomy" id="51239"/>
    <lineage>
        <taxon>Eukaryota</taxon>
        <taxon>Viridiplantae</taxon>
        <taxon>Streptophyta</taxon>
        <taxon>Embryophyta</taxon>
        <taxon>Tracheophyta</taxon>
        <taxon>Spermatophyta</taxon>
        <taxon>Magnoliopsida</taxon>
        <taxon>Liliopsida</taxon>
        <taxon>Asparagales</taxon>
        <taxon>Orchidaceae</taxon>
        <taxon>Vanilloideae</taxon>
        <taxon>Vanilleae</taxon>
        <taxon>Vanilla</taxon>
    </lineage>
</organism>
<comment type="caution">
    <text evidence="3">The sequence shown here is derived from an EMBL/GenBank/DDBJ whole genome shotgun (WGS) entry which is preliminary data.</text>
</comment>
<dbReference type="GO" id="GO:0004672">
    <property type="term" value="F:protein kinase activity"/>
    <property type="evidence" value="ECO:0007669"/>
    <property type="project" value="InterPro"/>
</dbReference>
<feature type="domain" description="Protein kinase" evidence="2">
    <location>
        <begin position="249"/>
        <end position="570"/>
    </location>
</feature>
<proteinExistence type="inferred from homology"/>
<dbReference type="AlphaFoldDB" id="A0A835R0D6"/>
<dbReference type="Gene3D" id="1.10.510.10">
    <property type="entry name" value="Transferase(Phosphotransferase) domain 1"/>
    <property type="match status" value="1"/>
</dbReference>
<dbReference type="PANTHER" id="PTHR10566:SF119">
    <property type="entry name" value="OS04G0640500 PROTEIN"/>
    <property type="match status" value="1"/>
</dbReference>